<keyword evidence="2" id="KW-0378">Hydrolase</keyword>
<keyword evidence="7" id="KW-1185">Reference proteome</keyword>
<evidence type="ECO:0000313" key="6">
    <source>
        <dbReference type="EMBL" id="GAA0775085.1"/>
    </source>
</evidence>
<protein>
    <submittedName>
        <fullName evidence="6">Beta-N-acetylhexosaminidase</fullName>
    </submittedName>
</protein>
<evidence type="ECO:0000256" key="1">
    <source>
        <dbReference type="ARBA" id="ARBA00005336"/>
    </source>
</evidence>
<dbReference type="EMBL" id="BAAACI010000006">
    <property type="protein sequence ID" value="GAA0775085.1"/>
    <property type="molecule type" value="Genomic_DNA"/>
</dbReference>
<dbReference type="PROSITE" id="PS00775">
    <property type="entry name" value="GLYCOSYL_HYDROL_F3"/>
    <property type="match status" value="1"/>
</dbReference>
<dbReference type="InterPro" id="IPR036962">
    <property type="entry name" value="Glyco_hydro_3_N_sf"/>
</dbReference>
<dbReference type="InterPro" id="IPR001764">
    <property type="entry name" value="Glyco_hydro_3_N"/>
</dbReference>
<evidence type="ECO:0000313" key="7">
    <source>
        <dbReference type="Proteomes" id="UP001501047"/>
    </source>
</evidence>
<dbReference type="InterPro" id="IPR050226">
    <property type="entry name" value="NagZ_Beta-hexosaminidase"/>
</dbReference>
<name>A0ABN1KSU4_CLOSU</name>
<dbReference type="SUPFAM" id="SSF51445">
    <property type="entry name" value="(Trans)glycosidases"/>
    <property type="match status" value="1"/>
</dbReference>
<dbReference type="Pfam" id="PF00933">
    <property type="entry name" value="Glyco_hydro_3"/>
    <property type="match status" value="1"/>
</dbReference>
<evidence type="ECO:0000256" key="3">
    <source>
        <dbReference type="ARBA" id="ARBA00023295"/>
    </source>
</evidence>
<dbReference type="InterPro" id="IPR017853">
    <property type="entry name" value="GH"/>
</dbReference>
<dbReference type="PANTHER" id="PTHR30480:SF16">
    <property type="entry name" value="GLYCOSIDE HYDROLASE FAMILY 3 DOMAIN PROTEIN"/>
    <property type="match status" value="1"/>
</dbReference>
<reference evidence="6 7" key="1">
    <citation type="journal article" date="2019" name="Int. J. Syst. Evol. Microbiol.">
        <title>The Global Catalogue of Microorganisms (GCM) 10K type strain sequencing project: providing services to taxonomists for standard genome sequencing and annotation.</title>
        <authorList>
            <consortium name="The Broad Institute Genomics Platform"/>
            <consortium name="The Broad Institute Genome Sequencing Center for Infectious Disease"/>
            <person name="Wu L."/>
            <person name="Ma J."/>
        </authorList>
    </citation>
    <scope>NUCLEOTIDE SEQUENCE [LARGE SCALE GENOMIC DNA]</scope>
    <source>
        <strain evidence="6 7">JCM 1417</strain>
    </source>
</reference>
<comment type="similarity">
    <text evidence="1">Belongs to the glycosyl hydrolase 3 family.</text>
</comment>
<keyword evidence="4" id="KW-0812">Transmembrane</keyword>
<evidence type="ECO:0000256" key="2">
    <source>
        <dbReference type="ARBA" id="ARBA00022801"/>
    </source>
</evidence>
<gene>
    <name evidence="6" type="primary">nagZ</name>
    <name evidence="6" type="ORF">GCM10008908_26020</name>
</gene>
<keyword evidence="4" id="KW-0472">Membrane</keyword>
<accession>A0ABN1KSU4</accession>
<sequence>MKSNRNIFTTKSKLIKVITIIVVICTSVILFCGCRLISKEVKRNNEIDIEGKSDGDLEKNNSVEELGEEELEVDLIQNEIDSMSLEEKVGQMFIVGFDGYEVDDNIINLIKNKKIGGIILFSKNINTVNQTKKLIENLNELNSENKFKLFMSLDEEGGIVSRIPKEMGQFESAWDVGATGDLNYAFEHGKAIGETIKSLGCNMDFAPVLDVNSNPNNPVIGIRAFSNDPEIVRTMGTEVYKGLRKSGVLAVGKHFPGHGDTNVDSHVAVPVINKSLNELKNLELIPFKYAIDNGMDMIMVSHIYLPQLDSEYVASLSNNIVTKLLREELGFNGVVVTDDMIMEGVKGKYPTAESAVKSIEAGDDLLIVSAGIGDQNSAIDGVIEAVRNGIISEKRIDESVYRILRVKNNM</sequence>
<organism evidence="6 7">
    <name type="scientific">Clostridium subterminale</name>
    <dbReference type="NCBI Taxonomy" id="1550"/>
    <lineage>
        <taxon>Bacteria</taxon>
        <taxon>Bacillati</taxon>
        <taxon>Bacillota</taxon>
        <taxon>Clostridia</taxon>
        <taxon>Eubacteriales</taxon>
        <taxon>Clostridiaceae</taxon>
        <taxon>Clostridium</taxon>
    </lineage>
</organism>
<dbReference type="RefSeq" id="WP_343826867.1">
    <property type="nucleotide sequence ID" value="NZ_BAAACI010000006.1"/>
</dbReference>
<dbReference type="PANTHER" id="PTHR30480">
    <property type="entry name" value="BETA-HEXOSAMINIDASE-RELATED"/>
    <property type="match status" value="1"/>
</dbReference>
<proteinExistence type="inferred from homology"/>
<comment type="caution">
    <text evidence="6">The sequence shown here is derived from an EMBL/GenBank/DDBJ whole genome shotgun (WGS) entry which is preliminary data.</text>
</comment>
<evidence type="ECO:0000256" key="4">
    <source>
        <dbReference type="SAM" id="Phobius"/>
    </source>
</evidence>
<dbReference type="Proteomes" id="UP001501047">
    <property type="component" value="Unassembled WGS sequence"/>
</dbReference>
<dbReference type="Gene3D" id="3.20.20.300">
    <property type="entry name" value="Glycoside hydrolase, family 3, N-terminal domain"/>
    <property type="match status" value="1"/>
</dbReference>
<keyword evidence="3" id="KW-0326">Glycosidase</keyword>
<dbReference type="PROSITE" id="PS51257">
    <property type="entry name" value="PROKAR_LIPOPROTEIN"/>
    <property type="match status" value="1"/>
</dbReference>
<dbReference type="InterPro" id="IPR019800">
    <property type="entry name" value="Glyco_hydro_3_AS"/>
</dbReference>
<feature type="domain" description="Glycoside hydrolase family 3 N-terminal" evidence="5">
    <location>
        <begin position="85"/>
        <end position="406"/>
    </location>
</feature>
<evidence type="ECO:0000259" key="5">
    <source>
        <dbReference type="Pfam" id="PF00933"/>
    </source>
</evidence>
<feature type="transmembrane region" description="Helical" evidence="4">
    <location>
        <begin position="14"/>
        <end position="37"/>
    </location>
</feature>
<keyword evidence="4" id="KW-1133">Transmembrane helix</keyword>